<keyword evidence="1" id="KW-1133">Transmembrane helix</keyword>
<feature type="transmembrane region" description="Helical" evidence="1">
    <location>
        <begin position="181"/>
        <end position="203"/>
    </location>
</feature>
<protein>
    <submittedName>
        <fullName evidence="2">Uncharacterized protein</fullName>
    </submittedName>
</protein>
<keyword evidence="1" id="KW-0812">Transmembrane</keyword>
<dbReference type="AlphaFoldDB" id="A0A7G9R9N0"/>
<gene>
    <name evidence="2" type="ORF">H9L09_17740</name>
</gene>
<feature type="transmembrane region" description="Helical" evidence="1">
    <location>
        <begin position="59"/>
        <end position="77"/>
    </location>
</feature>
<evidence type="ECO:0000313" key="2">
    <source>
        <dbReference type="EMBL" id="QNN52305.1"/>
    </source>
</evidence>
<reference evidence="2 3" key="1">
    <citation type="submission" date="2020-08" db="EMBL/GenBank/DDBJ databases">
        <title>Genome sequence of Nocardioides mesophilus KACC 16243T.</title>
        <authorList>
            <person name="Hyun D.-W."/>
            <person name="Bae J.-W."/>
        </authorList>
    </citation>
    <scope>NUCLEOTIDE SEQUENCE [LARGE SCALE GENOMIC DNA]</scope>
    <source>
        <strain evidence="2 3">KACC 16243</strain>
    </source>
</reference>
<keyword evidence="1" id="KW-0472">Membrane</keyword>
<name>A0A7G9R9N0_9ACTN</name>
<dbReference type="RefSeq" id="WP_187578147.1">
    <property type="nucleotide sequence ID" value="NZ_CP060713.1"/>
</dbReference>
<organism evidence="2 3">
    <name type="scientific">Nocardioides mesophilus</name>
    <dbReference type="NCBI Taxonomy" id="433659"/>
    <lineage>
        <taxon>Bacteria</taxon>
        <taxon>Bacillati</taxon>
        <taxon>Actinomycetota</taxon>
        <taxon>Actinomycetes</taxon>
        <taxon>Propionibacteriales</taxon>
        <taxon>Nocardioidaceae</taxon>
        <taxon>Nocardioides</taxon>
    </lineage>
</organism>
<evidence type="ECO:0000256" key="1">
    <source>
        <dbReference type="SAM" id="Phobius"/>
    </source>
</evidence>
<dbReference type="Proteomes" id="UP000515947">
    <property type="component" value="Chromosome"/>
</dbReference>
<sequence length="289" mass="30571">MPDEMHESSARRAEAALPDSEWCNRSSRHILPPPAVSVYGEIVERTEVEPGDHVKIDRLLTAILLIGAALMQIVTAAERWWPTCVPGAYDTKACLLLQSHRYDVDLPGTQWEPIGNAAVLQGAAWALLALAFVLLPSALLGLRSRGWRAAFAAVAASLMALAAVTTASGIIGHVVEVPGVILPGIAWLLGGPVLLVVLMVMSAVDRDTSRLPLRLVVLGGLLLASPVPQMFLAPVLVGYVSYDSSPWTEAAPAPFLFVAGLAMMLGSRRTGPAVDRSAVVVPASHEAST</sequence>
<feature type="transmembrane region" description="Helical" evidence="1">
    <location>
        <begin position="251"/>
        <end position="267"/>
    </location>
</feature>
<keyword evidence="3" id="KW-1185">Reference proteome</keyword>
<feature type="transmembrane region" description="Helical" evidence="1">
    <location>
        <begin position="123"/>
        <end position="142"/>
    </location>
</feature>
<proteinExistence type="predicted"/>
<accession>A0A7G9R9N0</accession>
<dbReference type="EMBL" id="CP060713">
    <property type="protein sequence ID" value="QNN52305.1"/>
    <property type="molecule type" value="Genomic_DNA"/>
</dbReference>
<evidence type="ECO:0000313" key="3">
    <source>
        <dbReference type="Proteomes" id="UP000515947"/>
    </source>
</evidence>
<feature type="transmembrane region" description="Helical" evidence="1">
    <location>
        <begin position="215"/>
        <end position="239"/>
    </location>
</feature>
<dbReference type="KEGG" id="nmes:H9L09_17740"/>
<feature type="transmembrane region" description="Helical" evidence="1">
    <location>
        <begin position="149"/>
        <end position="175"/>
    </location>
</feature>